<evidence type="ECO:0000313" key="2">
    <source>
        <dbReference type="Proteomes" id="UP001151760"/>
    </source>
</evidence>
<proteinExistence type="predicted"/>
<reference evidence="1" key="2">
    <citation type="submission" date="2022-01" db="EMBL/GenBank/DDBJ databases">
        <authorList>
            <person name="Yamashiro T."/>
            <person name="Shiraishi A."/>
            <person name="Satake H."/>
            <person name="Nakayama K."/>
        </authorList>
    </citation>
    <scope>NUCLEOTIDE SEQUENCE</scope>
</reference>
<evidence type="ECO:0000313" key="1">
    <source>
        <dbReference type="EMBL" id="GJU01391.1"/>
    </source>
</evidence>
<dbReference type="Proteomes" id="UP001151760">
    <property type="component" value="Unassembled WGS sequence"/>
</dbReference>
<comment type="caution">
    <text evidence="1">The sequence shown here is derived from an EMBL/GenBank/DDBJ whole genome shotgun (WGS) entry which is preliminary data.</text>
</comment>
<organism evidence="1 2">
    <name type="scientific">Tanacetum coccineum</name>
    <dbReference type="NCBI Taxonomy" id="301880"/>
    <lineage>
        <taxon>Eukaryota</taxon>
        <taxon>Viridiplantae</taxon>
        <taxon>Streptophyta</taxon>
        <taxon>Embryophyta</taxon>
        <taxon>Tracheophyta</taxon>
        <taxon>Spermatophyta</taxon>
        <taxon>Magnoliopsida</taxon>
        <taxon>eudicotyledons</taxon>
        <taxon>Gunneridae</taxon>
        <taxon>Pentapetalae</taxon>
        <taxon>asterids</taxon>
        <taxon>campanulids</taxon>
        <taxon>Asterales</taxon>
        <taxon>Asteraceae</taxon>
        <taxon>Asteroideae</taxon>
        <taxon>Anthemideae</taxon>
        <taxon>Anthemidinae</taxon>
        <taxon>Tanacetum</taxon>
    </lineage>
</organism>
<name>A0ABQ5IMG1_9ASTR</name>
<protein>
    <submittedName>
        <fullName evidence="1">Uncharacterized protein</fullName>
    </submittedName>
</protein>
<gene>
    <name evidence="1" type="ORF">Tco_1111729</name>
</gene>
<dbReference type="EMBL" id="BQNB010020959">
    <property type="protein sequence ID" value="GJU01391.1"/>
    <property type="molecule type" value="Genomic_DNA"/>
</dbReference>
<accession>A0ABQ5IMG1</accession>
<sequence>MNTGRYEIAYLHRGVPFQEHSGQYGYIYHSRSVTPPTNSQEVKNGVTIAGVPIRYNRTLYCSYQFNLLFDIPIHFKSKGDDGGVVDVTRSSGGNDRMTSTVVEVLRAYGGDDVLWCDRGRDGGGFGGWWLLPQQW</sequence>
<reference evidence="1" key="1">
    <citation type="journal article" date="2022" name="Int. J. Mol. Sci.">
        <title>Draft Genome of Tanacetum Coccineum: Genomic Comparison of Closely Related Tanacetum-Family Plants.</title>
        <authorList>
            <person name="Yamashiro T."/>
            <person name="Shiraishi A."/>
            <person name="Nakayama K."/>
            <person name="Satake H."/>
        </authorList>
    </citation>
    <scope>NUCLEOTIDE SEQUENCE</scope>
</reference>
<keyword evidence="2" id="KW-1185">Reference proteome</keyword>